<dbReference type="InterPro" id="IPR011989">
    <property type="entry name" value="ARM-like"/>
</dbReference>
<dbReference type="Proteomes" id="UP000499080">
    <property type="component" value="Unassembled WGS sequence"/>
</dbReference>
<dbReference type="GO" id="GO:0005049">
    <property type="term" value="F:nuclear export signal receptor activity"/>
    <property type="evidence" value="ECO:0007669"/>
    <property type="project" value="InterPro"/>
</dbReference>
<dbReference type="GO" id="GO:0005737">
    <property type="term" value="C:cytoplasm"/>
    <property type="evidence" value="ECO:0007669"/>
    <property type="project" value="TreeGrafter"/>
</dbReference>
<dbReference type="PANTHER" id="PTHR11223:SF3">
    <property type="entry name" value="EXPORTIN-5"/>
    <property type="match status" value="1"/>
</dbReference>
<dbReference type="Gene3D" id="1.25.10.10">
    <property type="entry name" value="Leucine-rich Repeat Variant"/>
    <property type="match status" value="1"/>
</dbReference>
<feature type="non-terminal residue" evidence="3">
    <location>
        <position position="1"/>
    </location>
</feature>
<dbReference type="InterPro" id="IPR045478">
    <property type="entry name" value="Exportin-5_C"/>
</dbReference>
<dbReference type="EMBL" id="BGPR01001009">
    <property type="protein sequence ID" value="GBM42890.1"/>
    <property type="molecule type" value="Genomic_DNA"/>
</dbReference>
<organism evidence="3 4">
    <name type="scientific">Araneus ventricosus</name>
    <name type="common">Orbweaver spider</name>
    <name type="synonym">Epeira ventricosa</name>
    <dbReference type="NCBI Taxonomy" id="182803"/>
    <lineage>
        <taxon>Eukaryota</taxon>
        <taxon>Metazoa</taxon>
        <taxon>Ecdysozoa</taxon>
        <taxon>Arthropoda</taxon>
        <taxon>Chelicerata</taxon>
        <taxon>Arachnida</taxon>
        <taxon>Araneae</taxon>
        <taxon>Araneomorphae</taxon>
        <taxon>Entelegynae</taxon>
        <taxon>Araneoidea</taxon>
        <taxon>Araneidae</taxon>
        <taxon>Araneus</taxon>
    </lineage>
</organism>
<dbReference type="Pfam" id="PF19273">
    <property type="entry name" value="Exportin-5"/>
    <property type="match status" value="1"/>
</dbReference>
<dbReference type="AlphaFoldDB" id="A0A4Y2FN37"/>
<proteinExistence type="predicted"/>
<evidence type="ECO:0000259" key="2">
    <source>
        <dbReference type="Pfam" id="PF19273"/>
    </source>
</evidence>
<dbReference type="InterPro" id="IPR016024">
    <property type="entry name" value="ARM-type_fold"/>
</dbReference>
<dbReference type="InterPro" id="IPR045065">
    <property type="entry name" value="XPO1/5"/>
</dbReference>
<protein>
    <submittedName>
        <fullName evidence="3">Exportin-5</fullName>
    </submittedName>
</protein>
<accession>A0A4Y2FN37</accession>
<sequence length="741" mass="84915">DAQTELVLLIFSRLTEDIVQFQNIPEKRRREMYMILSNYVHDLFNFFYETLTEKSEKYIAKNQFNIIDGENKCNITDAETLTNCRIIQVTLETLSAFVDWVPVYNITEKRPLFSLLCKLLHYPDLRMHAVKCLLNILERKGKPSDRNMLLFFFEEIDLFKAINNKNVRSLDVCSHLFFKEFLQCLLALTSNLCASADPVEIPQNFSFYLKCVLVFTFHPSVVLSHLAQCIWLHIFRNAKLSTNESVIDLVPTLLMYEAEKLIKCGYPSKNDCISCKFSLLEFDSDEEFEMAFSKCRSDVLENLRLIVKVYPKHTFSFGSLLLKSLMNGRDWQAVLDNPSAALNTVSCWDAVVSYMDASCGILMKNIEIPEVKELVNDGLELLNLALNFICNDPVILSFALSCISSLFFFITFQPELRLRVLEKIFSYLTCTVKSDTINKDVMNLRRHSSALLIKLCMNFPELLLPEWDYLCSKVQTLLQDDQSTSRFEKCALLESLMILSTKFHDYEKQSSFLKAALSTTDHIWTFPVILQGIGSLDTFMCLIGIDKPHDAAIDSGPLNKNASDLMLGINVLKACAKRCVCPTDPVIAHKGNFIHPLSDSFGCTFYRNPAAQYILLIIDKIIHIISILNELHDPVYQEKIHPSYQRILDLTDADKTILLGIPVVENSHPKTPSDHMRFYLHNMYDSCLQILGSSVENLGIDFYTIPELPALLKGKILHKVEYMPALKLRSLIHILSLYFEQ</sequence>
<evidence type="ECO:0000313" key="4">
    <source>
        <dbReference type="Proteomes" id="UP000499080"/>
    </source>
</evidence>
<comment type="caution">
    <text evidence="3">The sequence shown here is derived from an EMBL/GenBank/DDBJ whole genome shotgun (WGS) entry which is preliminary data.</text>
</comment>
<dbReference type="OrthoDB" id="6435465at2759"/>
<dbReference type="PANTHER" id="PTHR11223">
    <property type="entry name" value="EXPORTIN 1/5"/>
    <property type="match status" value="1"/>
</dbReference>
<dbReference type="SUPFAM" id="SSF48371">
    <property type="entry name" value="ARM repeat"/>
    <property type="match status" value="1"/>
</dbReference>
<evidence type="ECO:0000259" key="1">
    <source>
        <dbReference type="Pfam" id="PF08389"/>
    </source>
</evidence>
<dbReference type="GO" id="GO:0005634">
    <property type="term" value="C:nucleus"/>
    <property type="evidence" value="ECO:0007669"/>
    <property type="project" value="TreeGrafter"/>
</dbReference>
<evidence type="ECO:0000313" key="3">
    <source>
        <dbReference type="EMBL" id="GBM42890.1"/>
    </source>
</evidence>
<keyword evidence="4" id="KW-1185">Reference proteome</keyword>
<feature type="domain" description="Exportin-1/Importin-beta-like" evidence="1">
    <location>
        <begin position="2"/>
        <end position="133"/>
    </location>
</feature>
<dbReference type="InterPro" id="IPR013598">
    <property type="entry name" value="Exportin-1/Importin-b-like"/>
</dbReference>
<name>A0A4Y2FN37_ARAVE</name>
<dbReference type="GO" id="GO:0006611">
    <property type="term" value="P:protein export from nucleus"/>
    <property type="evidence" value="ECO:0007669"/>
    <property type="project" value="InterPro"/>
</dbReference>
<dbReference type="GO" id="GO:0042565">
    <property type="term" value="C:RNA nuclear export complex"/>
    <property type="evidence" value="ECO:0007669"/>
    <property type="project" value="TreeGrafter"/>
</dbReference>
<gene>
    <name evidence="3" type="primary">XPO5</name>
    <name evidence="3" type="ORF">AVEN_240824_1</name>
</gene>
<feature type="domain" description="Exportin-5 C-terminal" evidence="2">
    <location>
        <begin position="177"/>
        <end position="734"/>
    </location>
</feature>
<reference evidence="3 4" key="1">
    <citation type="journal article" date="2019" name="Sci. Rep.">
        <title>Orb-weaving spider Araneus ventricosus genome elucidates the spidroin gene catalogue.</title>
        <authorList>
            <person name="Kono N."/>
            <person name="Nakamura H."/>
            <person name="Ohtoshi R."/>
            <person name="Moran D.A.P."/>
            <person name="Shinohara A."/>
            <person name="Yoshida Y."/>
            <person name="Fujiwara M."/>
            <person name="Mori M."/>
            <person name="Tomita M."/>
            <person name="Arakawa K."/>
        </authorList>
    </citation>
    <scope>NUCLEOTIDE SEQUENCE [LARGE SCALE GENOMIC DNA]</scope>
</reference>
<dbReference type="GO" id="GO:0003723">
    <property type="term" value="F:RNA binding"/>
    <property type="evidence" value="ECO:0007669"/>
    <property type="project" value="TreeGrafter"/>
</dbReference>
<dbReference type="Pfam" id="PF08389">
    <property type="entry name" value="Xpo1"/>
    <property type="match status" value="1"/>
</dbReference>
<dbReference type="GO" id="GO:0006405">
    <property type="term" value="P:RNA export from nucleus"/>
    <property type="evidence" value="ECO:0007669"/>
    <property type="project" value="TreeGrafter"/>
</dbReference>